<gene>
    <name evidence="2" type="ORF">Q6348_13765</name>
</gene>
<dbReference type="EMBL" id="JAUQYP010000001">
    <property type="protein sequence ID" value="MDO8108263.1"/>
    <property type="molecule type" value="Genomic_DNA"/>
</dbReference>
<comment type="caution">
    <text evidence="2">The sequence shown here is derived from an EMBL/GenBank/DDBJ whole genome shotgun (WGS) entry which is preliminary data.</text>
</comment>
<proteinExistence type="predicted"/>
<evidence type="ECO:0000313" key="2">
    <source>
        <dbReference type="EMBL" id="MDO8108263.1"/>
    </source>
</evidence>
<protein>
    <recommendedName>
        <fullName evidence="4">ATP/GTP-binding protein</fullName>
    </recommendedName>
</protein>
<evidence type="ECO:0008006" key="4">
    <source>
        <dbReference type="Google" id="ProtNLM"/>
    </source>
</evidence>
<organism evidence="2 3">
    <name type="scientific">Actinotalea lenta</name>
    <dbReference type="NCBI Taxonomy" id="3064654"/>
    <lineage>
        <taxon>Bacteria</taxon>
        <taxon>Bacillati</taxon>
        <taxon>Actinomycetota</taxon>
        <taxon>Actinomycetes</taxon>
        <taxon>Micrococcales</taxon>
        <taxon>Cellulomonadaceae</taxon>
        <taxon>Actinotalea</taxon>
    </lineage>
</organism>
<dbReference type="Proteomes" id="UP001232536">
    <property type="component" value="Unassembled WGS sequence"/>
</dbReference>
<sequence length="100" mass="11232">MGSMARRSGKRPWGAPHPELDVERARGGTRSEQGPDGTWTVRSVTSTTKSYLCPGCRQEIRTGTPHVVAWQSDALLGADAALELRRHWHRSCWAHRADRR</sequence>
<feature type="region of interest" description="Disordered" evidence="1">
    <location>
        <begin position="1"/>
        <end position="41"/>
    </location>
</feature>
<evidence type="ECO:0000313" key="3">
    <source>
        <dbReference type="Proteomes" id="UP001232536"/>
    </source>
</evidence>
<reference evidence="2 3" key="1">
    <citation type="submission" date="2023-07" db="EMBL/GenBank/DDBJ databases">
        <title>Description of novel actinomycetes strains, isolated from tidal flat sediment.</title>
        <authorList>
            <person name="Lu C."/>
        </authorList>
    </citation>
    <scope>NUCLEOTIDE SEQUENCE [LARGE SCALE GENOMIC DNA]</scope>
    <source>
        <strain evidence="2 3">SYSU T00b441</strain>
    </source>
</reference>
<evidence type="ECO:0000256" key="1">
    <source>
        <dbReference type="SAM" id="MobiDB-lite"/>
    </source>
</evidence>
<name>A0ABT9DDE9_9CELL</name>
<keyword evidence="3" id="KW-1185">Reference proteome</keyword>
<accession>A0ABT9DDE9</accession>